<reference evidence="4" key="1">
    <citation type="submission" date="2020-05" db="EMBL/GenBank/DDBJ databases">
        <title>Novel species in genus Nocardioides.</title>
        <authorList>
            <person name="Zhang G."/>
        </authorList>
    </citation>
    <scope>NUCLEOTIDE SEQUENCE [LARGE SCALE GENOMIC DNA]</scope>
    <source>
        <strain evidence="4">zg-1050</strain>
    </source>
</reference>
<keyword evidence="1" id="KW-0472">Membrane</keyword>
<evidence type="ECO:0000259" key="2">
    <source>
        <dbReference type="Pfam" id="PF07853"/>
    </source>
</evidence>
<sequence>MKTRPMEIVAWLLLIVAPLVVYAVGMRMIPEGVTEVPLHWNGAGQVDRWGAPSEMLFLPLVFMGANVLLALVYLFAEKLSQMGLLNGTVKGGRTLMLFIGVFDVVLCAGIMAFAIRQALEALG</sequence>
<name>A0A6M8J286_9ACTN</name>
<gene>
    <name evidence="3" type="ORF">HLV38_05860</name>
</gene>
<dbReference type="EMBL" id="CP053716">
    <property type="protein sequence ID" value="QKF07687.1"/>
    <property type="molecule type" value="Genomic_DNA"/>
</dbReference>
<keyword evidence="1" id="KW-0812">Transmembrane</keyword>
<keyword evidence="1" id="KW-1133">Transmembrane helix</keyword>
<proteinExistence type="predicted"/>
<feature type="domain" description="DUF1648" evidence="2">
    <location>
        <begin position="13"/>
        <end position="62"/>
    </location>
</feature>
<organism evidence="3 4">
    <name type="scientific">Berryella wangjianweii</name>
    <dbReference type="NCBI Taxonomy" id="2734634"/>
    <lineage>
        <taxon>Bacteria</taxon>
        <taxon>Bacillati</taxon>
        <taxon>Actinomycetota</taxon>
        <taxon>Coriobacteriia</taxon>
        <taxon>Eggerthellales</taxon>
        <taxon>Eggerthellaceae</taxon>
        <taxon>Berryella</taxon>
    </lineage>
</organism>
<evidence type="ECO:0000313" key="4">
    <source>
        <dbReference type="Proteomes" id="UP000503297"/>
    </source>
</evidence>
<dbReference type="RefSeq" id="WP_173165027.1">
    <property type="nucleotide sequence ID" value="NZ_CP053716.1"/>
</dbReference>
<feature type="transmembrane region" description="Helical" evidence="1">
    <location>
        <begin position="95"/>
        <end position="115"/>
    </location>
</feature>
<evidence type="ECO:0000313" key="3">
    <source>
        <dbReference type="EMBL" id="QKF07687.1"/>
    </source>
</evidence>
<accession>A0A6M8J286</accession>
<dbReference type="KEGG" id="bwa:HLV38_05860"/>
<keyword evidence="4" id="KW-1185">Reference proteome</keyword>
<dbReference type="AlphaFoldDB" id="A0A6M8J286"/>
<dbReference type="InterPro" id="IPR012867">
    <property type="entry name" value="DUF1648"/>
</dbReference>
<evidence type="ECO:0000256" key="1">
    <source>
        <dbReference type="SAM" id="Phobius"/>
    </source>
</evidence>
<feature type="transmembrane region" description="Helical" evidence="1">
    <location>
        <begin position="56"/>
        <end position="75"/>
    </location>
</feature>
<dbReference type="Proteomes" id="UP000503297">
    <property type="component" value="Chromosome"/>
</dbReference>
<protein>
    <submittedName>
        <fullName evidence="3">DUF1648 domain-containing protein</fullName>
    </submittedName>
</protein>
<dbReference type="Pfam" id="PF07853">
    <property type="entry name" value="DUF1648"/>
    <property type="match status" value="1"/>
</dbReference>